<dbReference type="Gene3D" id="2.120.10.30">
    <property type="entry name" value="TolB, C-terminal domain"/>
    <property type="match status" value="1"/>
</dbReference>
<dbReference type="InterPro" id="IPR011042">
    <property type="entry name" value="6-blade_b-propeller_TolB-like"/>
</dbReference>
<reference evidence="1" key="1">
    <citation type="journal article" date="2014" name="Front. Microbiol.">
        <title>High frequency of phylogenetically diverse reductive dehalogenase-homologous genes in deep subseafloor sedimentary metagenomes.</title>
        <authorList>
            <person name="Kawai M."/>
            <person name="Futagami T."/>
            <person name="Toyoda A."/>
            <person name="Takaki Y."/>
            <person name="Nishi S."/>
            <person name="Hori S."/>
            <person name="Arai W."/>
            <person name="Tsubouchi T."/>
            <person name="Morono Y."/>
            <person name="Uchiyama I."/>
            <person name="Ito T."/>
            <person name="Fujiyama A."/>
            <person name="Inagaki F."/>
            <person name="Takami H."/>
        </authorList>
    </citation>
    <scope>NUCLEOTIDE SEQUENCE</scope>
    <source>
        <strain evidence="1">Expedition CK06-06</strain>
    </source>
</reference>
<accession>X1MAX4</accession>
<evidence type="ECO:0000313" key="1">
    <source>
        <dbReference type="EMBL" id="GAI28802.1"/>
    </source>
</evidence>
<proteinExistence type="predicted"/>
<comment type="caution">
    <text evidence="1">The sequence shown here is derived from an EMBL/GenBank/DDBJ whole genome shotgun (WGS) entry which is preliminary data.</text>
</comment>
<dbReference type="EMBL" id="BARV01016593">
    <property type="protein sequence ID" value="GAI28802.1"/>
    <property type="molecule type" value="Genomic_DNA"/>
</dbReference>
<sequence length="100" mass="10741">MVSIISAVDRTVRTNTATVSAIEEIAYVSEMGLRVSILTIDGKLLARWGNEGLDKESALFLAPHAIAVDSRGDLYVGEVSKTYAGVDKGSRVVQKFARKG</sequence>
<organism evidence="1">
    <name type="scientific">marine sediment metagenome</name>
    <dbReference type="NCBI Taxonomy" id="412755"/>
    <lineage>
        <taxon>unclassified sequences</taxon>
        <taxon>metagenomes</taxon>
        <taxon>ecological metagenomes</taxon>
    </lineage>
</organism>
<dbReference type="AlphaFoldDB" id="X1MAX4"/>
<name>X1MAX4_9ZZZZ</name>
<gene>
    <name evidence="1" type="ORF">S06H3_28435</name>
</gene>
<protein>
    <submittedName>
        <fullName evidence="1">Uncharacterized protein</fullName>
    </submittedName>
</protein>